<dbReference type="EMBL" id="PNJD01000400">
    <property type="protein sequence ID" value="PMP94480.1"/>
    <property type="molecule type" value="Genomic_DNA"/>
</dbReference>
<evidence type="ECO:0000259" key="6">
    <source>
        <dbReference type="PROSITE" id="PS51686"/>
    </source>
</evidence>
<keyword evidence="2 5" id="KW-0808">Transferase</keyword>
<dbReference type="PANTHER" id="PTHR22807:SF53">
    <property type="entry name" value="RIBOSOMAL RNA SMALL SUBUNIT METHYLTRANSFERASE B-RELATED"/>
    <property type="match status" value="1"/>
</dbReference>
<reference evidence="7 8" key="1">
    <citation type="submission" date="2018-01" db="EMBL/GenBank/DDBJ databases">
        <title>Metagenomic assembled genomes from two thermal pools in the Uzon Caldera, Kamchatka, Russia.</title>
        <authorList>
            <person name="Wilkins L."/>
            <person name="Ettinger C."/>
        </authorList>
    </citation>
    <scope>NUCLEOTIDE SEQUENCE [LARGE SCALE GENOMIC DNA]</scope>
    <source>
        <strain evidence="7">ARK-04</strain>
    </source>
</reference>
<evidence type="ECO:0000313" key="8">
    <source>
        <dbReference type="Proteomes" id="UP000235619"/>
    </source>
</evidence>
<proteinExistence type="inferred from homology"/>
<comment type="similarity">
    <text evidence="5">Belongs to the class I-like SAM-binding methyltransferase superfamily. RsmB/NOP family.</text>
</comment>
<dbReference type="PROSITE" id="PS51686">
    <property type="entry name" value="SAM_MT_RSMB_NOP"/>
    <property type="match status" value="1"/>
</dbReference>
<dbReference type="AlphaFoldDB" id="A0A2N7Q8F7"/>
<accession>A0A2N7Q8F7</accession>
<dbReference type="InterPro" id="IPR049560">
    <property type="entry name" value="MeTrfase_RsmB-F_NOP2_cat"/>
</dbReference>
<dbReference type="InterPro" id="IPR023267">
    <property type="entry name" value="RCMT"/>
</dbReference>
<dbReference type="PANTHER" id="PTHR22807">
    <property type="entry name" value="NOP2 YEAST -RELATED NOL1/NOP2/FMU SUN DOMAIN-CONTAINING"/>
    <property type="match status" value="1"/>
</dbReference>
<evidence type="ECO:0000256" key="2">
    <source>
        <dbReference type="ARBA" id="ARBA00022679"/>
    </source>
</evidence>
<organism evidence="7 8">
    <name type="scientific">Thermodesulfobacterium geofontis</name>
    <dbReference type="NCBI Taxonomy" id="1295609"/>
    <lineage>
        <taxon>Bacteria</taxon>
        <taxon>Pseudomonadati</taxon>
        <taxon>Thermodesulfobacteriota</taxon>
        <taxon>Thermodesulfobacteria</taxon>
        <taxon>Thermodesulfobacteriales</taxon>
        <taxon>Thermodesulfobacteriaceae</taxon>
        <taxon>Thermodesulfobacterium</taxon>
    </lineage>
</organism>
<gene>
    <name evidence="7" type="ORF">C0169_06465</name>
</gene>
<evidence type="ECO:0000256" key="5">
    <source>
        <dbReference type="PROSITE-ProRule" id="PRU01023"/>
    </source>
</evidence>
<evidence type="ECO:0000256" key="4">
    <source>
        <dbReference type="ARBA" id="ARBA00022884"/>
    </source>
</evidence>
<dbReference type="GO" id="GO:0003723">
    <property type="term" value="F:RNA binding"/>
    <property type="evidence" value="ECO:0007669"/>
    <property type="project" value="UniProtKB-UniRule"/>
</dbReference>
<evidence type="ECO:0000313" key="7">
    <source>
        <dbReference type="EMBL" id="PMP94480.1"/>
    </source>
</evidence>
<dbReference type="GO" id="GO:0001510">
    <property type="term" value="P:RNA methylation"/>
    <property type="evidence" value="ECO:0007669"/>
    <property type="project" value="InterPro"/>
</dbReference>
<dbReference type="PRINTS" id="PR02008">
    <property type="entry name" value="RCMTFAMILY"/>
</dbReference>
<keyword evidence="3 5" id="KW-0949">S-adenosyl-L-methionine</keyword>
<dbReference type="Pfam" id="PF01189">
    <property type="entry name" value="Methyltr_RsmB-F"/>
    <property type="match status" value="1"/>
</dbReference>
<keyword evidence="4 5" id="KW-0694">RNA-binding</keyword>
<protein>
    <submittedName>
        <fullName evidence="7">16S rRNA (Cytosine(967)-C(5))-methyltransferase RsmB</fullName>
    </submittedName>
</protein>
<feature type="active site" description="Nucleophile" evidence="5">
    <location>
        <position position="55"/>
    </location>
</feature>
<evidence type="ECO:0000256" key="1">
    <source>
        <dbReference type="ARBA" id="ARBA00022603"/>
    </source>
</evidence>
<comment type="caution">
    <text evidence="7">The sequence shown here is derived from an EMBL/GenBank/DDBJ whole genome shotgun (WGS) entry which is preliminary data.</text>
</comment>
<dbReference type="SUPFAM" id="SSF53335">
    <property type="entry name" value="S-adenosyl-L-methionine-dependent methyltransferases"/>
    <property type="match status" value="1"/>
</dbReference>
<dbReference type="Proteomes" id="UP000235619">
    <property type="component" value="Unassembled WGS sequence"/>
</dbReference>
<comment type="caution">
    <text evidence="5">Lacks conserved residue(s) required for the propagation of feature annotation.</text>
</comment>
<sequence length="127" mass="14672">IDAPCTGTGVIRKHPDIKWARTEEDFIKIPEKQLRLLEGLSPFLKPGGIMVYTTCSLEPEENEKVVEKFLNNHPEFEIENPLIVLEKVCGEKIKELVEDNLYLKTYPHRHNLDGFFAVRLRKTKGNL</sequence>
<keyword evidence="1 5" id="KW-0489">Methyltransferase</keyword>
<evidence type="ECO:0000256" key="3">
    <source>
        <dbReference type="ARBA" id="ARBA00022691"/>
    </source>
</evidence>
<feature type="domain" description="SAM-dependent MTase RsmB/NOP-type" evidence="6">
    <location>
        <begin position="1"/>
        <end position="123"/>
    </location>
</feature>
<name>A0A2N7Q8F7_9BACT</name>
<dbReference type="InterPro" id="IPR001678">
    <property type="entry name" value="MeTrfase_RsmB-F_NOP2_dom"/>
</dbReference>
<feature type="non-terminal residue" evidence="7">
    <location>
        <position position="1"/>
    </location>
</feature>
<feature type="binding site" evidence="5">
    <location>
        <position position="2"/>
    </location>
    <ligand>
        <name>S-adenosyl-L-methionine</name>
        <dbReference type="ChEBI" id="CHEBI:59789"/>
    </ligand>
</feature>
<dbReference type="Gene3D" id="3.40.50.150">
    <property type="entry name" value="Vaccinia Virus protein VP39"/>
    <property type="match status" value="1"/>
</dbReference>
<dbReference type="GO" id="GO:0008173">
    <property type="term" value="F:RNA methyltransferase activity"/>
    <property type="evidence" value="ECO:0007669"/>
    <property type="project" value="InterPro"/>
</dbReference>
<dbReference type="InterPro" id="IPR029063">
    <property type="entry name" value="SAM-dependent_MTases_sf"/>
</dbReference>